<keyword evidence="3" id="KW-1185">Reference proteome</keyword>
<dbReference type="Gene3D" id="3.20.20.80">
    <property type="entry name" value="Glycosidases"/>
    <property type="match status" value="1"/>
</dbReference>
<feature type="chain" id="PRO_5037481451" evidence="1">
    <location>
        <begin position="23"/>
        <end position="440"/>
    </location>
</feature>
<proteinExistence type="predicted"/>
<name>A0A934S889_9BACT</name>
<dbReference type="Proteomes" id="UP000617628">
    <property type="component" value="Unassembled WGS sequence"/>
</dbReference>
<dbReference type="EMBL" id="JAENIL010000111">
    <property type="protein sequence ID" value="MBK1880653.1"/>
    <property type="molecule type" value="Genomic_DNA"/>
</dbReference>
<evidence type="ECO:0000313" key="2">
    <source>
        <dbReference type="EMBL" id="MBK1880653.1"/>
    </source>
</evidence>
<accession>A0A934S889</accession>
<dbReference type="InterPro" id="IPR017853">
    <property type="entry name" value="GH"/>
</dbReference>
<keyword evidence="1" id="KW-0732">Signal</keyword>
<gene>
    <name evidence="2" type="ORF">JIN87_27450</name>
</gene>
<organism evidence="2 3">
    <name type="scientific">Pelagicoccus mobilis</name>
    <dbReference type="NCBI Taxonomy" id="415221"/>
    <lineage>
        <taxon>Bacteria</taxon>
        <taxon>Pseudomonadati</taxon>
        <taxon>Verrucomicrobiota</taxon>
        <taxon>Opitutia</taxon>
        <taxon>Puniceicoccales</taxon>
        <taxon>Pelagicoccaceae</taxon>
        <taxon>Pelagicoccus</taxon>
    </lineage>
</organism>
<feature type="signal peptide" evidence="1">
    <location>
        <begin position="1"/>
        <end position="22"/>
    </location>
</feature>
<reference evidence="2" key="1">
    <citation type="submission" date="2021-01" db="EMBL/GenBank/DDBJ databases">
        <title>Modified the classification status of verrucomicrobia.</title>
        <authorList>
            <person name="Feng X."/>
        </authorList>
    </citation>
    <scope>NUCLEOTIDE SEQUENCE</scope>
    <source>
        <strain evidence="2">KCTC 13126</strain>
    </source>
</reference>
<comment type="caution">
    <text evidence="2">The sequence shown here is derived from an EMBL/GenBank/DDBJ whole genome shotgun (WGS) entry which is preliminary data.</text>
</comment>
<protein>
    <submittedName>
        <fullName evidence="2">Uncharacterized protein</fullName>
    </submittedName>
</protein>
<dbReference type="SUPFAM" id="SSF51445">
    <property type="entry name" value="(Trans)glycosidases"/>
    <property type="match status" value="1"/>
</dbReference>
<dbReference type="AlphaFoldDB" id="A0A934S889"/>
<sequence>MKNTFACMLLIALLAVAGRAQEISPFLLGQNHWMADGDEGRVGYLHELWDKVGESGVQTIRIGGNGYQQLFPESRELDEMIDRIKAAGAEPILQVPSTFTEFQAKALVERYSKNDGRDVMLWSIGNEPFLHEEFTLEEVHAYIVRIGTAMKEVNSEITLFVYDAAWMQREQFQSLVGGELDVCGLKVGDAWLVDGLTFHSYPNGTEFGREDVTLGGPNKIEGDMVALKEMASAADEQFGRTGEDKLLWGLTEVHVTYANPDREIAGYGNTSFLAGQFIAEVFGNGMKHGATLVNQWCINETDAVKTDFGYIGLPGEFYPRSTYYHMQLMSQHMNGMYLSSEDSEELLKVFATEGDDRVAVLLMNQELGRTIPYSLRFDGDSADGEGVAIRVHSDLAFDYEDTIEAQMTELLVFGKEGKLLERWRYGLSHALTYQKPELVE</sequence>
<evidence type="ECO:0000256" key="1">
    <source>
        <dbReference type="SAM" id="SignalP"/>
    </source>
</evidence>
<evidence type="ECO:0000313" key="3">
    <source>
        <dbReference type="Proteomes" id="UP000617628"/>
    </source>
</evidence>